<dbReference type="Proteomes" id="UP000030645">
    <property type="component" value="Unassembled WGS sequence"/>
</dbReference>
<name>W9R4E2_9ROSA</name>
<keyword evidence="3" id="KW-1185">Reference proteome</keyword>
<feature type="compositionally biased region" description="Basic and acidic residues" evidence="1">
    <location>
        <begin position="61"/>
        <end position="81"/>
    </location>
</feature>
<protein>
    <submittedName>
        <fullName evidence="2">Uncharacterized protein</fullName>
    </submittedName>
</protein>
<evidence type="ECO:0000313" key="3">
    <source>
        <dbReference type="Proteomes" id="UP000030645"/>
    </source>
</evidence>
<evidence type="ECO:0000256" key="1">
    <source>
        <dbReference type="SAM" id="MobiDB-lite"/>
    </source>
</evidence>
<dbReference type="AlphaFoldDB" id="W9R4E2"/>
<feature type="region of interest" description="Disordered" evidence="1">
    <location>
        <begin position="51"/>
        <end position="95"/>
    </location>
</feature>
<dbReference type="STRING" id="981085.W9R4E2"/>
<dbReference type="EMBL" id="KE344275">
    <property type="protein sequence ID" value="EXB56027.1"/>
    <property type="molecule type" value="Genomic_DNA"/>
</dbReference>
<reference evidence="3" key="1">
    <citation type="submission" date="2013-01" db="EMBL/GenBank/DDBJ databases">
        <title>Draft Genome Sequence of a Mulberry Tree, Morus notabilis C.K. Schneid.</title>
        <authorList>
            <person name="He N."/>
            <person name="Zhao S."/>
        </authorList>
    </citation>
    <scope>NUCLEOTIDE SEQUENCE</scope>
</reference>
<proteinExistence type="predicted"/>
<accession>W9R4E2</accession>
<gene>
    <name evidence="2" type="ORF">L484_018816</name>
</gene>
<organism evidence="2 3">
    <name type="scientific">Morus notabilis</name>
    <dbReference type="NCBI Taxonomy" id="981085"/>
    <lineage>
        <taxon>Eukaryota</taxon>
        <taxon>Viridiplantae</taxon>
        <taxon>Streptophyta</taxon>
        <taxon>Embryophyta</taxon>
        <taxon>Tracheophyta</taxon>
        <taxon>Spermatophyta</taxon>
        <taxon>Magnoliopsida</taxon>
        <taxon>eudicotyledons</taxon>
        <taxon>Gunneridae</taxon>
        <taxon>Pentapetalae</taxon>
        <taxon>rosids</taxon>
        <taxon>fabids</taxon>
        <taxon>Rosales</taxon>
        <taxon>Moraceae</taxon>
        <taxon>Moreae</taxon>
        <taxon>Morus</taxon>
    </lineage>
</organism>
<evidence type="ECO:0000313" key="2">
    <source>
        <dbReference type="EMBL" id="EXB56027.1"/>
    </source>
</evidence>
<sequence>MPKAGGPNSFTSQHVNAEIGIGSITRDISQLEFQKALMEKAKKEIRKKLNEWSSTVVTKPATKEEGNRYGKANDGEEKSSRINDTGDDQSNCGEP</sequence>